<dbReference type="AlphaFoldDB" id="A3U6V6"/>
<dbReference type="Proteomes" id="UP000002297">
    <property type="component" value="Chromosome"/>
</dbReference>
<dbReference type="OrthoDB" id="9811934at2"/>
<evidence type="ECO:0000313" key="2">
    <source>
        <dbReference type="EMBL" id="EAP87973.1"/>
    </source>
</evidence>
<dbReference type="PANTHER" id="PTHR42754">
    <property type="entry name" value="ENDOGLUCANASE"/>
    <property type="match status" value="1"/>
</dbReference>
<name>A3U6V6_CROAH</name>
<evidence type="ECO:0008006" key="4">
    <source>
        <dbReference type="Google" id="ProtNLM"/>
    </source>
</evidence>
<feature type="chain" id="PRO_5002660276" description="Bulb-type lectin domain-containing protein" evidence="1">
    <location>
        <begin position="29"/>
        <end position="481"/>
    </location>
</feature>
<proteinExistence type="predicted"/>
<organism evidence="2 3">
    <name type="scientific">Croceibacter atlanticus (strain ATCC BAA-628 / JCM 21780 / CIP 108009 / IAM 15332 / KCTC 12090 / HTCC2559)</name>
    <dbReference type="NCBI Taxonomy" id="216432"/>
    <lineage>
        <taxon>Bacteria</taxon>
        <taxon>Pseudomonadati</taxon>
        <taxon>Bacteroidota</taxon>
        <taxon>Flavobacteriia</taxon>
        <taxon>Flavobacteriales</taxon>
        <taxon>Flavobacteriaceae</taxon>
        <taxon>Croceibacter</taxon>
    </lineage>
</organism>
<dbReference type="KEGG" id="cat:CA2559_04420"/>
<accession>A3U6V6</accession>
<dbReference type="EMBL" id="CP002046">
    <property type="protein sequence ID" value="EAP87973.1"/>
    <property type="molecule type" value="Genomic_DNA"/>
</dbReference>
<reference evidence="2 3" key="1">
    <citation type="journal article" date="2010" name="J. Bacteriol.">
        <title>The complete genome sequence of Croceibacter atlanticus HTCC2559T.</title>
        <authorList>
            <person name="Oh H.M."/>
            <person name="Kang I."/>
            <person name="Ferriera S."/>
            <person name="Giovannoni S.J."/>
            <person name="Cho J.C."/>
        </authorList>
    </citation>
    <scope>NUCLEOTIDE SEQUENCE [LARGE SCALE GENOMIC DNA]</scope>
    <source>
        <strain evidence="3">ATCC BAA-628 / HTCC2559 / KCTC 12090</strain>
    </source>
</reference>
<dbReference type="HOGENOM" id="CLU_035227_0_0_10"/>
<evidence type="ECO:0000313" key="3">
    <source>
        <dbReference type="Proteomes" id="UP000002297"/>
    </source>
</evidence>
<gene>
    <name evidence="2" type="ordered locus">CA2559_04420</name>
</gene>
<evidence type="ECO:0000256" key="1">
    <source>
        <dbReference type="SAM" id="SignalP"/>
    </source>
</evidence>
<keyword evidence="1" id="KW-0732">Signal</keyword>
<dbReference type="RefSeq" id="WP_013186649.1">
    <property type="nucleotide sequence ID" value="NC_014230.1"/>
</dbReference>
<dbReference type="STRING" id="216432.CA2559_04420"/>
<keyword evidence="3" id="KW-1185">Reference proteome</keyword>
<dbReference type="GeneID" id="89452676"/>
<protein>
    <recommendedName>
        <fullName evidence="4">Bulb-type lectin domain-containing protein</fullName>
    </recommendedName>
</protein>
<dbReference type="eggNOG" id="COG1520">
    <property type="taxonomic scope" value="Bacteria"/>
</dbReference>
<sequence length="481" mass="51734">MNFIITPNRFLGAILSALIIAISFSCSQDDNVNVNSNPDVPGEPVEPVEEVPEFAGELDVVMTYGGSNQDEAKAVVETPDGNFVIVGTTRSTDGDIVDKEAPNFDVWLFKVNPQGTILWSKTYGGTNDEFGEDVIVTNDGGLAVIGYNSSSDGDTSSNAGFFDHWLLKLDASGNLEWQQSYGYEGQDQAFSLLQTDDGGFFFGGYFDVSASNGNGNDGFTATSQQESSNNFTNSAALHGVGEFWGTKVDASGTLQFRRYFGGSSNDRCYGVIDTADGGYLMAGASESTDFDISNNKGSYDFWVVKVNADRELEWQRSYGGSEIDMGFGFTETLDGNYLITGDTRSSDQDVSNLKGNADFWAVKINGSGDIIWENTFGGTQFDAARTVVQMSDGRLAIAGSSRSNDIDVATNNGQNDCWIAIVSSSGNIDQTFSVGGSDLDFLYDIYQTQNNELIAVGSSSSNDQDIVPNRGSSDVVFIKIN</sequence>
<dbReference type="PANTHER" id="PTHR42754:SF1">
    <property type="entry name" value="LIPOPROTEIN"/>
    <property type="match status" value="1"/>
</dbReference>
<feature type="signal peptide" evidence="1">
    <location>
        <begin position="1"/>
        <end position="28"/>
    </location>
</feature>